<evidence type="ECO:0008006" key="3">
    <source>
        <dbReference type="Google" id="ProtNLM"/>
    </source>
</evidence>
<accession>A0A1K2HTQ3</accession>
<sequence length="142" mass="15955">MTNKPVVRTFATGANRDLDENKLDFEAFLSPLVLQDYAVYMHGKRRLADGSLRDGDNWQKGIPVDAYMKSLARHWQDLWLHHRGYADLAVEDYPTTLAAMLFNVMGAYDVYLKAERAKQNLAAAPAEPAPAASTEPNFILID</sequence>
<gene>
    <name evidence="1" type="ORF">SAMN02983003_0633</name>
</gene>
<dbReference type="RefSeq" id="WP_072338938.1">
    <property type="nucleotide sequence ID" value="NZ_FPKU01000001.1"/>
</dbReference>
<dbReference type="STRING" id="665118.SAMN02983003_0633"/>
<organism evidence="1 2">
    <name type="scientific">Devosia enhydra</name>
    <dbReference type="NCBI Taxonomy" id="665118"/>
    <lineage>
        <taxon>Bacteria</taxon>
        <taxon>Pseudomonadati</taxon>
        <taxon>Pseudomonadota</taxon>
        <taxon>Alphaproteobacteria</taxon>
        <taxon>Hyphomicrobiales</taxon>
        <taxon>Devosiaceae</taxon>
        <taxon>Devosia</taxon>
    </lineage>
</organism>
<evidence type="ECO:0000313" key="2">
    <source>
        <dbReference type="Proteomes" id="UP000183447"/>
    </source>
</evidence>
<dbReference type="EMBL" id="FPKU01000001">
    <property type="protein sequence ID" value="SFZ81684.1"/>
    <property type="molecule type" value="Genomic_DNA"/>
</dbReference>
<name>A0A1K2HTQ3_9HYPH</name>
<protein>
    <recommendedName>
        <fullName evidence="3">dATP/dGTP diphosphohydrolase N-terminal domain-containing protein</fullName>
    </recommendedName>
</protein>
<keyword evidence="2" id="KW-1185">Reference proteome</keyword>
<evidence type="ECO:0000313" key="1">
    <source>
        <dbReference type="EMBL" id="SFZ81684.1"/>
    </source>
</evidence>
<dbReference type="OrthoDB" id="4569478at2"/>
<reference evidence="1 2" key="1">
    <citation type="submission" date="2016-11" db="EMBL/GenBank/DDBJ databases">
        <authorList>
            <person name="Jaros S."/>
            <person name="Januszkiewicz K."/>
            <person name="Wedrychowicz H."/>
        </authorList>
    </citation>
    <scope>NUCLEOTIDE SEQUENCE [LARGE SCALE GENOMIC DNA]</scope>
    <source>
        <strain evidence="1 2">ATCC 23634</strain>
    </source>
</reference>
<proteinExistence type="predicted"/>
<dbReference type="AlphaFoldDB" id="A0A1K2HTQ3"/>
<dbReference type="Proteomes" id="UP000183447">
    <property type="component" value="Unassembled WGS sequence"/>
</dbReference>